<evidence type="ECO:0000313" key="9">
    <source>
        <dbReference type="Proteomes" id="UP001162164"/>
    </source>
</evidence>
<keyword evidence="4 6" id="KW-0862">Zinc</keyword>
<evidence type="ECO:0000256" key="3">
    <source>
        <dbReference type="ARBA" id="ARBA00022771"/>
    </source>
</evidence>
<comment type="domain">
    <text evidence="6">The SBD domain (substrate-binding domain) mediates the interaction with substrate proteins. It is related to the TRAF family.</text>
</comment>
<keyword evidence="9" id="KW-1185">Reference proteome</keyword>
<proteinExistence type="inferred from homology"/>
<evidence type="ECO:0000256" key="5">
    <source>
        <dbReference type="PROSITE-ProRule" id="PRU00455"/>
    </source>
</evidence>
<accession>A0ABQ9J024</accession>
<dbReference type="Gene3D" id="3.30.40.10">
    <property type="entry name" value="Zinc/RING finger domain, C3HC4 (zinc finger)"/>
    <property type="match status" value="1"/>
</dbReference>
<comment type="domain">
    <text evidence="6">The RING-type zinc finger domain is essential for ubiquitin ligase activity.</text>
</comment>
<dbReference type="SUPFAM" id="SSF49599">
    <property type="entry name" value="TRAF domain-like"/>
    <property type="match status" value="1"/>
</dbReference>
<protein>
    <recommendedName>
        <fullName evidence="6">E3 ubiquitin-protein ligase</fullName>
        <ecNumber evidence="6">2.3.2.27</ecNumber>
    </recommendedName>
</protein>
<keyword evidence="3 5" id="KW-0863">Zinc-finger</keyword>
<evidence type="ECO:0000259" key="7">
    <source>
        <dbReference type="PROSITE" id="PS51081"/>
    </source>
</evidence>
<dbReference type="InterPro" id="IPR013083">
    <property type="entry name" value="Znf_RING/FYVE/PHD"/>
</dbReference>
<dbReference type="Pfam" id="PF21361">
    <property type="entry name" value="Sina_ZnF"/>
    <property type="match status" value="1"/>
</dbReference>
<dbReference type="Pfam" id="PF03145">
    <property type="entry name" value="Sina_TRAF"/>
    <property type="match status" value="1"/>
</dbReference>
<dbReference type="EMBL" id="JAPWTJ010001668">
    <property type="protein sequence ID" value="KAJ8970139.1"/>
    <property type="molecule type" value="Genomic_DNA"/>
</dbReference>
<feature type="domain" description="SIAH-type" evidence="7">
    <location>
        <begin position="45"/>
        <end position="106"/>
    </location>
</feature>
<comment type="similarity">
    <text evidence="1 6">Belongs to the SINA (Seven in absentia) family.</text>
</comment>
<comment type="pathway">
    <text evidence="6">Protein modification; protein ubiquitination.</text>
</comment>
<evidence type="ECO:0000256" key="1">
    <source>
        <dbReference type="ARBA" id="ARBA00009119"/>
    </source>
</evidence>
<sequence length="262" mass="30822">MAEALEKSLLEELQCPVCDILKTCPKCRSPKSQARSFGLESIFVKLHIPCRYSMEGCEFVSLGEKIRSHEIYCIYATRPCPFKHYDNCHWKDTATKLKAHLIRKHPNNFYTKEKQRFLAQNFRSIASYHYIYVVIYAFKDFFRLTWEMNDDTGMTRWAIYYMGPPEQAKKYSYKIEFPREPFYDDHISSIVWKSPCDSMPEDESKKFVEYNCLHVHRDLLKSYCEPNGDLNYKVSIYGSNTQKSVMYANDIGGLFTELSVAD</sequence>
<evidence type="ECO:0000256" key="4">
    <source>
        <dbReference type="ARBA" id="ARBA00022833"/>
    </source>
</evidence>
<dbReference type="EC" id="2.3.2.27" evidence="6"/>
<dbReference type="PANTHER" id="PTHR45877:SF2">
    <property type="entry name" value="E3 UBIQUITIN-PROTEIN LIGASE SINA-RELATED"/>
    <property type="match status" value="1"/>
</dbReference>
<comment type="function">
    <text evidence="6">E3 ubiquitin-protein ligase that mediates ubiquitination and subsequent proteasomal degradation of target proteins. E3 ubiquitin ligases accept ubiquitin from an E2 ubiquitin-conjugating enzyme in the form of a thioester and then directly transfers the ubiquitin to targeted substrates.</text>
</comment>
<dbReference type="PANTHER" id="PTHR45877">
    <property type="entry name" value="E3 UBIQUITIN-PROTEIN LIGASE SIAH2"/>
    <property type="match status" value="1"/>
</dbReference>
<dbReference type="Gene3D" id="2.60.210.10">
    <property type="entry name" value="Apoptosis, Tumor Necrosis Factor Receptor Associated Protein 2, Chain A"/>
    <property type="match status" value="1"/>
</dbReference>
<dbReference type="InterPro" id="IPR013010">
    <property type="entry name" value="Znf_SIAH"/>
</dbReference>
<dbReference type="InterPro" id="IPR008974">
    <property type="entry name" value="TRAF-like"/>
</dbReference>
<comment type="caution">
    <text evidence="8">The sequence shown here is derived from an EMBL/GenBank/DDBJ whole genome shotgun (WGS) entry which is preliminary data.</text>
</comment>
<evidence type="ECO:0000256" key="2">
    <source>
        <dbReference type="ARBA" id="ARBA00022723"/>
    </source>
</evidence>
<evidence type="ECO:0000313" key="8">
    <source>
        <dbReference type="EMBL" id="KAJ8970139.1"/>
    </source>
</evidence>
<keyword evidence="6" id="KW-0833">Ubl conjugation pathway</keyword>
<dbReference type="InterPro" id="IPR004162">
    <property type="entry name" value="SINA-like_animal"/>
</dbReference>
<dbReference type="Proteomes" id="UP001162164">
    <property type="component" value="Unassembled WGS sequence"/>
</dbReference>
<dbReference type="PROSITE" id="PS51081">
    <property type="entry name" value="ZF_SIAH"/>
    <property type="match status" value="1"/>
</dbReference>
<evidence type="ECO:0000256" key="6">
    <source>
        <dbReference type="RuleBase" id="RU201113"/>
    </source>
</evidence>
<gene>
    <name evidence="8" type="ORF">NQ317_013585</name>
</gene>
<keyword evidence="2 6" id="KW-0479">Metal-binding</keyword>
<dbReference type="InterPro" id="IPR018121">
    <property type="entry name" value="7-in-absentia-prot_TRAF-dom"/>
</dbReference>
<reference evidence="8" key="1">
    <citation type="journal article" date="2023" name="Insect Mol. Biol.">
        <title>Genome sequencing provides insights into the evolution of gene families encoding plant cell wall-degrading enzymes in longhorned beetles.</title>
        <authorList>
            <person name="Shin N.R."/>
            <person name="Okamura Y."/>
            <person name="Kirsch R."/>
            <person name="Pauchet Y."/>
        </authorList>
    </citation>
    <scope>NUCLEOTIDE SEQUENCE</scope>
    <source>
        <strain evidence="8">MMC_N1</strain>
    </source>
</reference>
<organism evidence="8 9">
    <name type="scientific">Molorchus minor</name>
    <dbReference type="NCBI Taxonomy" id="1323400"/>
    <lineage>
        <taxon>Eukaryota</taxon>
        <taxon>Metazoa</taxon>
        <taxon>Ecdysozoa</taxon>
        <taxon>Arthropoda</taxon>
        <taxon>Hexapoda</taxon>
        <taxon>Insecta</taxon>
        <taxon>Pterygota</taxon>
        <taxon>Neoptera</taxon>
        <taxon>Endopterygota</taxon>
        <taxon>Coleoptera</taxon>
        <taxon>Polyphaga</taxon>
        <taxon>Cucujiformia</taxon>
        <taxon>Chrysomeloidea</taxon>
        <taxon>Cerambycidae</taxon>
        <taxon>Lamiinae</taxon>
        <taxon>Monochamini</taxon>
        <taxon>Molorchus</taxon>
    </lineage>
</organism>
<name>A0ABQ9J024_9CUCU</name>
<comment type="catalytic activity">
    <reaction evidence="6">
        <text>S-ubiquitinyl-[E2 ubiquitin-conjugating enzyme]-L-cysteine + [acceptor protein]-L-lysine = [E2 ubiquitin-conjugating enzyme]-L-cysteine + N(6)-ubiquitinyl-[acceptor protein]-L-lysine.</text>
        <dbReference type="EC" id="2.3.2.27"/>
    </reaction>
</comment>